<evidence type="ECO:0000256" key="1">
    <source>
        <dbReference type="SAM" id="Phobius"/>
    </source>
</evidence>
<protein>
    <submittedName>
        <fullName evidence="3">DUF4405 domain-containing protein</fullName>
    </submittedName>
</protein>
<feature type="transmembrane region" description="Helical" evidence="1">
    <location>
        <begin position="42"/>
        <end position="59"/>
    </location>
</feature>
<keyword evidence="1" id="KW-0812">Transmembrane</keyword>
<keyword evidence="1" id="KW-1133">Transmembrane helix</keyword>
<dbReference type="Proteomes" id="UP000308271">
    <property type="component" value="Unassembled WGS sequence"/>
</dbReference>
<feature type="domain" description="Flavinylation-associated cytochrome" evidence="2">
    <location>
        <begin position="8"/>
        <end position="59"/>
    </location>
</feature>
<keyword evidence="4" id="KW-1185">Reference proteome</keyword>
<organism evidence="3 4">
    <name type="scientific">Chlorobaculum thiosulfatiphilum</name>
    <name type="common">Chlorobium limicola f.sp. thiosulfatophilum</name>
    <dbReference type="NCBI Taxonomy" id="115852"/>
    <lineage>
        <taxon>Bacteria</taxon>
        <taxon>Pseudomonadati</taxon>
        <taxon>Chlorobiota</taxon>
        <taxon>Chlorobiia</taxon>
        <taxon>Chlorobiales</taxon>
        <taxon>Chlorobiaceae</taxon>
        <taxon>Chlorobaculum</taxon>
    </lineage>
</organism>
<sequence length="162" mass="17192">MKPTLKSWATPLIIATFIISAVTGILIFFHKEGGLIKPVHEWLSWALVTGGVLHTIANWKSFTNYFSRKAALAIISTGLIVTVAAITVPSQGKGGNPMKRISNTLSTASVETLAPVVKLSPEQAIAKLEQKGLKVGDASQSIKAIAAANGSEEQKVILALFE</sequence>
<dbReference type="Pfam" id="PF14358">
    <property type="entry name" value="DUF4405"/>
    <property type="match status" value="1"/>
</dbReference>
<keyword evidence="1" id="KW-0472">Membrane</keyword>
<comment type="caution">
    <text evidence="3">The sequence shown here is derived from an EMBL/GenBank/DDBJ whole genome shotgun (WGS) entry which is preliminary data.</text>
</comment>
<dbReference type="InterPro" id="IPR025517">
    <property type="entry name" value="DUF4405"/>
</dbReference>
<accession>A0A5C4S927</accession>
<dbReference type="AlphaFoldDB" id="A0A5C4S927"/>
<dbReference type="OrthoDB" id="5363112at2"/>
<feature type="transmembrane region" description="Helical" evidence="1">
    <location>
        <begin position="71"/>
        <end position="90"/>
    </location>
</feature>
<name>A0A5C4S927_CHLTI</name>
<evidence type="ECO:0000259" key="2">
    <source>
        <dbReference type="Pfam" id="PF14358"/>
    </source>
</evidence>
<proteinExistence type="predicted"/>
<feature type="transmembrane region" description="Helical" evidence="1">
    <location>
        <begin position="12"/>
        <end position="30"/>
    </location>
</feature>
<evidence type="ECO:0000313" key="4">
    <source>
        <dbReference type="Proteomes" id="UP000308271"/>
    </source>
</evidence>
<dbReference type="RefSeq" id="WP_139456272.1">
    <property type="nucleotide sequence ID" value="NZ_VDCH01000004.1"/>
</dbReference>
<reference evidence="3 4" key="1">
    <citation type="submission" date="2019-05" db="EMBL/GenBank/DDBJ databases">
        <title>Draft Whole-Genome sequence of the green sulfur bacterium Chlorobaculum thiosulfatiphilum DSM 249.</title>
        <authorList>
            <person name="Meyer T.E."/>
            <person name="Kyndt J.A."/>
        </authorList>
    </citation>
    <scope>NUCLEOTIDE SEQUENCE [LARGE SCALE GENOMIC DNA]</scope>
    <source>
        <strain evidence="3 4">DSM 249</strain>
    </source>
</reference>
<gene>
    <name evidence="3" type="ORF">FGF66_03235</name>
</gene>
<dbReference type="EMBL" id="VDCH01000004">
    <property type="protein sequence ID" value="TNJ39657.1"/>
    <property type="molecule type" value="Genomic_DNA"/>
</dbReference>
<evidence type="ECO:0000313" key="3">
    <source>
        <dbReference type="EMBL" id="TNJ39657.1"/>
    </source>
</evidence>